<dbReference type="InterPro" id="IPR009078">
    <property type="entry name" value="Ferritin-like_SF"/>
</dbReference>
<dbReference type="InterPro" id="IPR019052">
    <property type="entry name" value="DUF2383"/>
</dbReference>
<keyword evidence="3" id="KW-1185">Reference proteome</keyword>
<dbReference type="OrthoDB" id="282393at2"/>
<evidence type="ECO:0000313" key="2">
    <source>
        <dbReference type="EMBL" id="SKB49207.1"/>
    </source>
</evidence>
<dbReference type="STRING" id="1513896.SAMN05660841_00860"/>
<dbReference type="Gene3D" id="1.20.1260.10">
    <property type="match status" value="1"/>
</dbReference>
<dbReference type="InterPro" id="IPR011971">
    <property type="entry name" value="CHP02284"/>
</dbReference>
<gene>
    <name evidence="2" type="ORF">SAMN05660841_00860</name>
</gene>
<evidence type="ECO:0000259" key="1">
    <source>
        <dbReference type="Pfam" id="PF09537"/>
    </source>
</evidence>
<protein>
    <recommendedName>
        <fullName evidence="1">DUF2383 domain-containing protein</fullName>
    </recommendedName>
</protein>
<dbReference type="Pfam" id="PF09537">
    <property type="entry name" value="DUF2383"/>
    <property type="match status" value="1"/>
</dbReference>
<accession>A0A1T5BPU9</accession>
<dbReference type="RefSeq" id="WP_079641510.1">
    <property type="nucleotide sequence ID" value="NZ_FUZF01000002.1"/>
</dbReference>
<dbReference type="SUPFAM" id="SSF47240">
    <property type="entry name" value="Ferritin-like"/>
    <property type="match status" value="1"/>
</dbReference>
<dbReference type="NCBIfam" id="TIGR02284">
    <property type="entry name" value="PA2169 family four-helix-bundle protein"/>
    <property type="match status" value="1"/>
</dbReference>
<dbReference type="EMBL" id="FUZF01000002">
    <property type="protein sequence ID" value="SKB49207.1"/>
    <property type="molecule type" value="Genomic_DNA"/>
</dbReference>
<dbReference type="InterPro" id="IPR012347">
    <property type="entry name" value="Ferritin-like"/>
</dbReference>
<dbReference type="AlphaFoldDB" id="A0A1T5BPU9"/>
<sequence>MDNMQNNLGEFLNNLIEINNDRIEGYEKAITLLPKDENLGLKALFEGYRDQSIKFKAEITPFVVQQGETPSDETRTSGKLFRAWMSIKSAVDPFSSHAILESCERGEDEFINVYNDAMKESAQLPMDLLVVLQSQASEQFKAHNHIKQLRDTTPR</sequence>
<proteinExistence type="predicted"/>
<name>A0A1T5BPU9_9SPHI</name>
<dbReference type="Proteomes" id="UP000190150">
    <property type="component" value="Unassembled WGS sequence"/>
</dbReference>
<feature type="domain" description="DUF2383" evidence="1">
    <location>
        <begin position="11"/>
        <end position="120"/>
    </location>
</feature>
<organism evidence="2 3">
    <name type="scientific">Sphingobacterium nematocida</name>
    <dbReference type="NCBI Taxonomy" id="1513896"/>
    <lineage>
        <taxon>Bacteria</taxon>
        <taxon>Pseudomonadati</taxon>
        <taxon>Bacteroidota</taxon>
        <taxon>Sphingobacteriia</taxon>
        <taxon>Sphingobacteriales</taxon>
        <taxon>Sphingobacteriaceae</taxon>
        <taxon>Sphingobacterium</taxon>
    </lineage>
</organism>
<reference evidence="3" key="1">
    <citation type="submission" date="2017-02" db="EMBL/GenBank/DDBJ databases">
        <authorList>
            <person name="Varghese N."/>
            <person name="Submissions S."/>
        </authorList>
    </citation>
    <scope>NUCLEOTIDE SEQUENCE [LARGE SCALE GENOMIC DNA]</scope>
    <source>
        <strain evidence="3">DSM 24091</strain>
    </source>
</reference>
<evidence type="ECO:0000313" key="3">
    <source>
        <dbReference type="Proteomes" id="UP000190150"/>
    </source>
</evidence>